<feature type="coiled-coil region" evidence="11">
    <location>
        <begin position="789"/>
        <end position="823"/>
    </location>
</feature>
<dbReference type="GO" id="GO:0031681">
    <property type="term" value="F:G-protein beta-subunit binding"/>
    <property type="evidence" value="ECO:0007669"/>
    <property type="project" value="InterPro"/>
</dbReference>
<feature type="region of interest" description="Disordered" evidence="12">
    <location>
        <begin position="1"/>
        <end position="20"/>
    </location>
</feature>
<feature type="compositionally biased region" description="Polar residues" evidence="12">
    <location>
        <begin position="603"/>
        <end position="615"/>
    </location>
</feature>
<keyword evidence="6" id="KW-0472">Membrane</keyword>
<dbReference type="GO" id="GO:0007186">
    <property type="term" value="P:G protein-coupled receptor signaling pathway"/>
    <property type="evidence" value="ECO:0007669"/>
    <property type="project" value="InterPro"/>
</dbReference>
<accession>A0A4S9CWD9</accession>
<evidence type="ECO:0000256" key="12">
    <source>
        <dbReference type="SAM" id="MobiDB-lite"/>
    </source>
</evidence>
<organism evidence="14">
    <name type="scientific">Aureobasidium pullulans</name>
    <name type="common">Black yeast</name>
    <name type="synonym">Pullularia pullulans</name>
    <dbReference type="NCBI Taxonomy" id="5580"/>
    <lineage>
        <taxon>Eukaryota</taxon>
        <taxon>Fungi</taxon>
        <taxon>Dikarya</taxon>
        <taxon>Ascomycota</taxon>
        <taxon>Pezizomycotina</taxon>
        <taxon>Dothideomycetes</taxon>
        <taxon>Dothideomycetidae</taxon>
        <taxon>Dothideales</taxon>
        <taxon>Saccotheciaceae</taxon>
        <taxon>Aureobasidium</taxon>
    </lineage>
</organism>
<evidence type="ECO:0000259" key="13">
    <source>
        <dbReference type="PROSITE" id="PS50888"/>
    </source>
</evidence>
<comment type="caution">
    <text evidence="14">The sequence shown here is derived from an EMBL/GenBank/DDBJ whole genome shotgun (WGS) entry which is preliminary data.</text>
</comment>
<dbReference type="Pfam" id="PF00631">
    <property type="entry name" value="G-gamma"/>
    <property type="match status" value="1"/>
</dbReference>
<evidence type="ECO:0000256" key="5">
    <source>
        <dbReference type="ARBA" id="ARBA00022481"/>
    </source>
</evidence>
<dbReference type="CDD" id="cd11392">
    <property type="entry name" value="bHLH_ScPHO4_like"/>
    <property type="match status" value="1"/>
</dbReference>
<evidence type="ECO:0000256" key="10">
    <source>
        <dbReference type="ARBA" id="ARBA00023289"/>
    </source>
</evidence>
<dbReference type="PROSITE" id="PS50888">
    <property type="entry name" value="BHLH"/>
    <property type="match status" value="1"/>
</dbReference>
<feature type="region of interest" description="Disordered" evidence="12">
    <location>
        <begin position="342"/>
        <end position="376"/>
    </location>
</feature>
<comment type="subcellular location">
    <subcellularLocation>
        <location evidence="1">Membrane</location>
        <topology evidence="1">Peripheral membrane protein</topology>
    </subcellularLocation>
</comment>
<feature type="compositionally biased region" description="Polar residues" evidence="12">
    <location>
        <begin position="823"/>
        <end position="841"/>
    </location>
</feature>
<evidence type="ECO:0000256" key="2">
    <source>
        <dbReference type="ARBA" id="ARBA00007431"/>
    </source>
</evidence>
<feature type="region of interest" description="Disordered" evidence="12">
    <location>
        <begin position="744"/>
        <end position="779"/>
    </location>
</feature>
<feature type="domain" description="BHLH" evidence="13">
    <location>
        <begin position="713"/>
        <end position="792"/>
    </location>
</feature>
<dbReference type="PANTHER" id="PTHR28189:SF1">
    <property type="entry name" value="GUANINE NUCLEOTIDE-BINDING PROTEIN SUBUNIT GAMMA"/>
    <property type="match status" value="1"/>
</dbReference>
<dbReference type="SUPFAM" id="SSF47459">
    <property type="entry name" value="HLH, helix-loop-helix DNA-binding domain"/>
    <property type="match status" value="1"/>
</dbReference>
<protein>
    <recommendedName>
        <fullName evidence="4">Guanine nucleotide-binding protein subunit gamma</fullName>
    </recommendedName>
</protein>
<evidence type="ECO:0000256" key="6">
    <source>
        <dbReference type="ARBA" id="ARBA00023136"/>
    </source>
</evidence>
<evidence type="ECO:0000256" key="11">
    <source>
        <dbReference type="SAM" id="Coils"/>
    </source>
</evidence>
<dbReference type="SMART" id="SM00353">
    <property type="entry name" value="HLH"/>
    <property type="match status" value="1"/>
</dbReference>
<dbReference type="SMART" id="SM01224">
    <property type="entry name" value="G_gamma"/>
    <property type="match status" value="1"/>
</dbReference>
<dbReference type="InterPro" id="IPR015898">
    <property type="entry name" value="G-protein_gamma-like_dom"/>
</dbReference>
<feature type="compositionally biased region" description="Polar residues" evidence="12">
    <location>
        <begin position="576"/>
        <end position="590"/>
    </location>
</feature>
<evidence type="ECO:0000256" key="3">
    <source>
        <dbReference type="ARBA" id="ARBA00011581"/>
    </source>
</evidence>
<proteinExistence type="inferred from homology"/>
<dbReference type="Gene3D" id="4.10.260.10">
    <property type="entry name" value="Transducin (heterotrimeric G protein), gamma chain"/>
    <property type="match status" value="1"/>
</dbReference>
<dbReference type="GO" id="GO:0046983">
    <property type="term" value="F:protein dimerization activity"/>
    <property type="evidence" value="ECO:0007669"/>
    <property type="project" value="InterPro"/>
</dbReference>
<evidence type="ECO:0000256" key="9">
    <source>
        <dbReference type="ARBA" id="ARBA00023288"/>
    </source>
</evidence>
<dbReference type="AlphaFoldDB" id="A0A4S9CWD9"/>
<dbReference type="Gene3D" id="4.10.280.10">
    <property type="entry name" value="Helix-loop-helix DNA-binding domain"/>
    <property type="match status" value="1"/>
</dbReference>
<dbReference type="InterPro" id="IPR011598">
    <property type="entry name" value="bHLH_dom"/>
</dbReference>
<sequence length="932" mass="101728">MSAPYEIRNNDTGRSKKQSMAELKLRRLNELNQRLQEDLNRRRIPVSEASMDLIAFTDKEPKDFMVPSRWGTIDKRDDPYAPQQSGGCCIIITGVFGGEWRADSRQQNLAANRNIRISASEKHSYYNINPRLATNRRGLLEPPAATATTFVLSSSHHKATSGMNHTEQAQPWPQPDHHMDMQDIDFSNFLDIGDIGDIGNLDVSDFPSLDGPDSQVMASTGSLHDFGAEAFEMPTTLDVQNFGQVQQWGHQQVPQNMYRPPNIVPPTPNSFELQGNARHYMSQHMESGAGPFFDQHRRLNKDDNVAFTPLVSPAVTPRDSTFHPIPEYTIPGAYFSPLTSPALHAQQQQQHQQTRSYAHNQYTNPTTADSSAAASPLDLNMDMDTAKDMTEAAPRRSRRKAQPPHSAGPAARVRQSPIVKGQRRRSAHLSTIIPPREVNNILLEAQSQAQGARTPSAEYMPFESSGAESISPEALPDLLMGPPPLPASAYHSPALHPQTQSAPASTAIHSHQPPCDPCPATPASLMSIRKSQQQNGTNHTAGPHPGSGQFQIQSQDSTGMLEDLALPPAAAGPTRPTLNRIVTTVPSETTPRLAPKGTPRLAPSQSHASSPSLAANYSPAIAPTPSFSGKKPDPKRAQAAKKRGSVSTSSALVSPAIRPKISPSIKPLLPEGGLSESQQALLLASKSNYTHLLEGTRLPGVSYPESLSMGLTSKRTSHKIAEQGRRNRINEAIKEMQTLLPKLKGKARAEEIAEEEEEANAKDGKGNNTAEGRSANSKAATVESAIDYIKMLQQEKNLAFEMLKKKDEEMAALRKQLQAADINTTATDSANDSAVASSGDENSAEPEKMEGVSATPLGWSGLPTTRTATLPTNKRKAESFDRDDYQHLNNGFRSIRAEVDFRKQKHPHRCALVAYTDHKCKVKMTLASWLAT</sequence>
<keyword evidence="10" id="KW-0636">Prenylation</keyword>
<dbReference type="EMBL" id="QZAS01000013">
    <property type="protein sequence ID" value="THX11946.1"/>
    <property type="molecule type" value="Genomic_DNA"/>
</dbReference>
<evidence type="ECO:0000256" key="4">
    <source>
        <dbReference type="ARBA" id="ARBA00016111"/>
    </source>
</evidence>
<evidence type="ECO:0000256" key="7">
    <source>
        <dbReference type="ARBA" id="ARBA00023139"/>
    </source>
</evidence>
<keyword evidence="11" id="KW-0175">Coiled coil</keyword>
<dbReference type="InterPro" id="IPR036638">
    <property type="entry name" value="HLH_DNA-bd_sf"/>
</dbReference>
<keyword evidence="7" id="KW-0564">Palmitate</keyword>
<dbReference type="PANTHER" id="PTHR28189">
    <property type="entry name" value="GUANINE NUCLEOTIDE-BINDING PROTEIN SUBUNIT GAMMA"/>
    <property type="match status" value="1"/>
</dbReference>
<dbReference type="InterPro" id="IPR041848">
    <property type="entry name" value="Ste18_fungal"/>
</dbReference>
<keyword evidence="8" id="KW-0807">Transducer</keyword>
<feature type="region of interest" description="Disordered" evidence="12">
    <location>
        <begin position="823"/>
        <end position="868"/>
    </location>
</feature>
<comment type="subunit">
    <text evidence="3">G proteins are composed of 3 units, alpha, beta and gamma.</text>
</comment>
<feature type="region of interest" description="Disordered" evidence="12">
    <location>
        <begin position="462"/>
        <end position="552"/>
    </location>
</feature>
<name>A0A4S9CWD9_AURPU</name>
<keyword evidence="5" id="KW-0488">Methylation</keyword>
<dbReference type="GO" id="GO:0005834">
    <property type="term" value="C:heterotrimeric G-protein complex"/>
    <property type="evidence" value="ECO:0007669"/>
    <property type="project" value="TreeGrafter"/>
</dbReference>
<gene>
    <name evidence="14" type="ORF">D6D13_04555</name>
</gene>
<evidence type="ECO:0000313" key="14">
    <source>
        <dbReference type="EMBL" id="THX11946.1"/>
    </source>
</evidence>
<evidence type="ECO:0000256" key="1">
    <source>
        <dbReference type="ARBA" id="ARBA00004170"/>
    </source>
</evidence>
<feature type="region of interest" description="Disordered" evidence="12">
    <location>
        <begin position="389"/>
        <end position="428"/>
    </location>
</feature>
<feature type="compositionally biased region" description="Polar residues" evidence="12">
    <location>
        <begin position="529"/>
        <end position="540"/>
    </location>
</feature>
<feature type="compositionally biased region" description="Polar residues" evidence="12">
    <location>
        <begin position="497"/>
        <end position="509"/>
    </location>
</feature>
<comment type="similarity">
    <text evidence="2">Belongs to the G protein gamma family.</text>
</comment>
<reference evidence="14" key="1">
    <citation type="submission" date="2018-10" db="EMBL/GenBank/DDBJ databases">
        <title>Fifty Aureobasidium pullulans genomes reveal a recombining polyextremotolerant generalist.</title>
        <authorList>
            <person name="Gostincar C."/>
            <person name="Turk M."/>
            <person name="Zajc J."/>
            <person name="Gunde-Cimerman N."/>
        </authorList>
    </citation>
    <scope>NUCLEOTIDE SEQUENCE [LARGE SCALE GENOMIC DNA]</scope>
    <source>
        <strain evidence="14">EXF-10085</strain>
    </source>
</reference>
<dbReference type="InterPro" id="IPR036284">
    <property type="entry name" value="GGL_sf"/>
</dbReference>
<keyword evidence="9" id="KW-0449">Lipoprotein</keyword>
<dbReference type="Pfam" id="PF00010">
    <property type="entry name" value="HLH"/>
    <property type="match status" value="1"/>
</dbReference>
<dbReference type="FunFam" id="4.10.260.10:FF:000003">
    <property type="entry name" value="G-protein complex gamma subunit Ste18/GpgA"/>
    <property type="match status" value="1"/>
</dbReference>
<dbReference type="GO" id="GO:0000750">
    <property type="term" value="P:pheromone-dependent signal transduction involved in conjugation with cellular fusion"/>
    <property type="evidence" value="ECO:0007669"/>
    <property type="project" value="InterPro"/>
</dbReference>
<feature type="compositionally biased region" description="Polar residues" evidence="12">
    <location>
        <begin position="766"/>
        <end position="779"/>
    </location>
</feature>
<evidence type="ECO:0000256" key="8">
    <source>
        <dbReference type="ARBA" id="ARBA00023224"/>
    </source>
</evidence>
<feature type="compositionally biased region" description="Low complexity" evidence="12">
    <location>
        <begin position="363"/>
        <end position="376"/>
    </location>
</feature>
<feature type="region of interest" description="Disordered" evidence="12">
    <location>
        <begin position="566"/>
        <end position="651"/>
    </location>
</feature>